<dbReference type="InParanoid" id="A0A674J4A0"/>
<evidence type="ECO:0000313" key="1">
    <source>
        <dbReference type="Ensembl" id="ENSTMTP00000014747.1"/>
    </source>
</evidence>
<organism evidence="1 2">
    <name type="scientific">Terrapene triunguis</name>
    <name type="common">Three-toed box turtle</name>
    <dbReference type="NCBI Taxonomy" id="2587831"/>
    <lineage>
        <taxon>Eukaryota</taxon>
        <taxon>Metazoa</taxon>
        <taxon>Chordata</taxon>
        <taxon>Craniata</taxon>
        <taxon>Vertebrata</taxon>
        <taxon>Euteleostomi</taxon>
        <taxon>Archelosauria</taxon>
        <taxon>Testudinata</taxon>
        <taxon>Testudines</taxon>
        <taxon>Cryptodira</taxon>
        <taxon>Durocryptodira</taxon>
        <taxon>Testudinoidea</taxon>
        <taxon>Emydidae</taxon>
        <taxon>Terrapene</taxon>
    </lineage>
</organism>
<dbReference type="Proteomes" id="UP000472274">
    <property type="component" value="Unplaced"/>
</dbReference>
<dbReference type="AlphaFoldDB" id="A0A674J4A0"/>
<dbReference type="GeneTree" id="ENSGT01150000289325"/>
<name>A0A674J4A0_9SAUR</name>
<sequence>MGFAEDKVYEYIREYMSDFHHIRVLQLIRHLPCLSDISSLHNSNLLSRGTNSFTQN</sequence>
<accession>A0A674J4A0</accession>
<protein>
    <submittedName>
        <fullName evidence="1">Uncharacterized protein</fullName>
    </submittedName>
</protein>
<dbReference type="Ensembl" id="ENSTMTT00000015254.1">
    <property type="protein sequence ID" value="ENSTMTP00000014747.1"/>
    <property type="gene ID" value="ENSTMTG00000010734.1"/>
</dbReference>
<proteinExistence type="predicted"/>
<reference evidence="1" key="2">
    <citation type="submission" date="2025-09" db="UniProtKB">
        <authorList>
            <consortium name="Ensembl"/>
        </authorList>
    </citation>
    <scope>IDENTIFICATION</scope>
</reference>
<reference evidence="1" key="1">
    <citation type="submission" date="2025-08" db="UniProtKB">
        <authorList>
            <consortium name="Ensembl"/>
        </authorList>
    </citation>
    <scope>IDENTIFICATION</scope>
</reference>
<dbReference type="InterPro" id="IPR011029">
    <property type="entry name" value="DEATH-like_dom_sf"/>
</dbReference>
<keyword evidence="2" id="KW-1185">Reference proteome</keyword>
<dbReference type="Gene3D" id="1.10.533.10">
    <property type="entry name" value="Death Domain, Fas"/>
    <property type="match status" value="1"/>
</dbReference>
<evidence type="ECO:0000313" key="2">
    <source>
        <dbReference type="Proteomes" id="UP000472274"/>
    </source>
</evidence>